<name>A0A2M7W2K4_9BACT</name>
<dbReference type="Proteomes" id="UP000228952">
    <property type="component" value="Unassembled WGS sequence"/>
</dbReference>
<dbReference type="InterPro" id="IPR003746">
    <property type="entry name" value="DUF167"/>
</dbReference>
<evidence type="ECO:0000313" key="3">
    <source>
        <dbReference type="Proteomes" id="UP000228952"/>
    </source>
</evidence>
<organism evidence="2 3">
    <name type="scientific">Candidatus Dojkabacteria bacterium CG_4_10_14_0_2_um_filter_Dojkabacteria_WS6_41_15</name>
    <dbReference type="NCBI Taxonomy" id="2014249"/>
    <lineage>
        <taxon>Bacteria</taxon>
        <taxon>Candidatus Dojkabacteria</taxon>
    </lineage>
</organism>
<evidence type="ECO:0000313" key="2">
    <source>
        <dbReference type="EMBL" id="PJA15011.1"/>
    </source>
</evidence>
<comment type="caution">
    <text evidence="2">The sequence shown here is derived from an EMBL/GenBank/DDBJ whole genome shotgun (WGS) entry which is preliminary data.</text>
</comment>
<dbReference type="SUPFAM" id="SSF69786">
    <property type="entry name" value="YggU-like"/>
    <property type="match status" value="1"/>
</dbReference>
<evidence type="ECO:0008006" key="4">
    <source>
        <dbReference type="Google" id="ProtNLM"/>
    </source>
</evidence>
<dbReference type="SMART" id="SM01152">
    <property type="entry name" value="DUF167"/>
    <property type="match status" value="1"/>
</dbReference>
<accession>A0A2M7W2K4</accession>
<reference evidence="3" key="1">
    <citation type="submission" date="2017-09" db="EMBL/GenBank/DDBJ databases">
        <title>Depth-based differentiation of microbial function through sediment-hosted aquifers and enrichment of novel symbionts in the deep terrestrial subsurface.</title>
        <authorList>
            <person name="Probst A.J."/>
            <person name="Ladd B."/>
            <person name="Jarett J.K."/>
            <person name="Geller-Mcgrath D.E."/>
            <person name="Sieber C.M.K."/>
            <person name="Emerson J.B."/>
            <person name="Anantharaman K."/>
            <person name="Thomas B.C."/>
            <person name="Malmstrom R."/>
            <person name="Stieglmeier M."/>
            <person name="Klingl A."/>
            <person name="Woyke T."/>
            <person name="Ryan C.M."/>
            <person name="Banfield J.F."/>
        </authorList>
    </citation>
    <scope>NUCLEOTIDE SEQUENCE [LARGE SCALE GENOMIC DNA]</scope>
</reference>
<dbReference type="AlphaFoldDB" id="A0A2M7W2K4"/>
<proteinExistence type="inferred from homology"/>
<gene>
    <name evidence="2" type="ORF">COX64_01315</name>
</gene>
<protein>
    <recommendedName>
        <fullName evidence="4">DUF167 domain-containing protein</fullName>
    </recommendedName>
</protein>
<comment type="similarity">
    <text evidence="1">Belongs to the UPF0235 family.</text>
</comment>
<dbReference type="Gene3D" id="3.30.1200.10">
    <property type="entry name" value="YggU-like"/>
    <property type="match status" value="1"/>
</dbReference>
<dbReference type="InterPro" id="IPR036591">
    <property type="entry name" value="YggU-like_sf"/>
</dbReference>
<dbReference type="EMBL" id="PFQB01000030">
    <property type="protein sequence ID" value="PJA15011.1"/>
    <property type="molecule type" value="Genomic_DNA"/>
</dbReference>
<dbReference type="Pfam" id="PF02594">
    <property type="entry name" value="DUF167"/>
    <property type="match status" value="1"/>
</dbReference>
<dbReference type="NCBIfam" id="TIGR00251">
    <property type="entry name" value="DUF167 family protein"/>
    <property type="match status" value="1"/>
</dbReference>
<evidence type="ECO:0000256" key="1">
    <source>
        <dbReference type="ARBA" id="ARBA00010364"/>
    </source>
</evidence>
<sequence>MKTFKLLVKAKQREESVTKVKNAENTLLVKTKERPIKGNANRAVIAAVARHLEIPLGSVVLKSGMRSKLKVAVVDID</sequence>